<reference evidence="8 9" key="1">
    <citation type="submission" date="2016-11" db="EMBL/GenBank/DDBJ databases">
        <title>Draft Genome Assembly of Colletotrichum chlorophyti a pathogen of herbaceous plants.</title>
        <authorList>
            <person name="Gan P."/>
            <person name="Narusaka M."/>
            <person name="Tsushima A."/>
            <person name="Narusaka Y."/>
            <person name="Takano Y."/>
            <person name="Shirasu K."/>
        </authorList>
    </citation>
    <scope>NUCLEOTIDE SEQUENCE [LARGE SCALE GENOMIC DNA]</scope>
    <source>
        <strain evidence="8 9">NTL11</strain>
    </source>
</reference>
<name>A0A1Q8RWZ8_9PEZI</name>
<sequence length="211" mass="23003">MTIKIWDLTINTNMSMLEDQNNQICSIDFTRDGKLLAAGSLPGTVKIWDLATCACVRTLYHDNVLSKLDGSYGNLVVCLPDGRRLAFLSDYGISIWDPATGMFVSEFYISPDAHARLIAFIDNSPLLTNRGVLVLDSYTGTNPASSATSKEEMSLLGYGLSDDGAYIMKGENRMIWLPSEYRSDHTAVVGGTIVIVCGLGRMGFIRSSIGL</sequence>
<dbReference type="SMART" id="SM00320">
    <property type="entry name" value="WD40"/>
    <property type="match status" value="2"/>
</dbReference>
<evidence type="ECO:0000256" key="7">
    <source>
        <dbReference type="PROSITE-ProRule" id="PRU00221"/>
    </source>
</evidence>
<evidence type="ECO:0000313" key="9">
    <source>
        <dbReference type="Proteomes" id="UP000186583"/>
    </source>
</evidence>
<keyword evidence="3" id="KW-0175">Coiled coil</keyword>
<evidence type="ECO:0000256" key="5">
    <source>
        <dbReference type="ARBA" id="ARBA00039789"/>
    </source>
</evidence>
<evidence type="ECO:0000313" key="8">
    <source>
        <dbReference type="EMBL" id="OLN89354.1"/>
    </source>
</evidence>
<dbReference type="Pfam" id="PF00400">
    <property type="entry name" value="WD40"/>
    <property type="match status" value="1"/>
</dbReference>
<comment type="function">
    <text evidence="6">Involved in mitochondrial fission. Acts as an adapter protein required to form mitochondrial fission complexes. Formation of these complexes is required to promote constriction and fission of the mitochondrial compartment at a late step in mitochondrial division.</text>
</comment>
<dbReference type="GO" id="GO:1990234">
    <property type="term" value="C:transferase complex"/>
    <property type="evidence" value="ECO:0007669"/>
    <property type="project" value="UniProtKB-ARBA"/>
</dbReference>
<dbReference type="PANTHER" id="PTHR22847:SF637">
    <property type="entry name" value="WD REPEAT DOMAIN 5B"/>
    <property type="match status" value="1"/>
</dbReference>
<evidence type="ECO:0000256" key="1">
    <source>
        <dbReference type="ARBA" id="ARBA00022574"/>
    </source>
</evidence>
<dbReference type="InterPro" id="IPR001680">
    <property type="entry name" value="WD40_rpt"/>
</dbReference>
<dbReference type="InterPro" id="IPR036322">
    <property type="entry name" value="WD40_repeat_dom_sf"/>
</dbReference>
<organism evidence="8 9">
    <name type="scientific">Colletotrichum chlorophyti</name>
    <dbReference type="NCBI Taxonomy" id="708187"/>
    <lineage>
        <taxon>Eukaryota</taxon>
        <taxon>Fungi</taxon>
        <taxon>Dikarya</taxon>
        <taxon>Ascomycota</taxon>
        <taxon>Pezizomycotina</taxon>
        <taxon>Sordariomycetes</taxon>
        <taxon>Hypocreomycetidae</taxon>
        <taxon>Glomerellales</taxon>
        <taxon>Glomerellaceae</taxon>
        <taxon>Colletotrichum</taxon>
    </lineage>
</organism>
<dbReference type="PANTHER" id="PTHR22847">
    <property type="entry name" value="WD40 REPEAT PROTEIN"/>
    <property type="match status" value="1"/>
</dbReference>
<evidence type="ECO:0000256" key="2">
    <source>
        <dbReference type="ARBA" id="ARBA00022737"/>
    </source>
</evidence>
<accession>A0A1Q8RWZ8</accession>
<comment type="caution">
    <text evidence="8">The sequence shown here is derived from an EMBL/GenBank/DDBJ whole genome shotgun (WGS) entry which is preliminary data.</text>
</comment>
<evidence type="ECO:0000256" key="4">
    <source>
        <dbReference type="ARBA" id="ARBA00038415"/>
    </source>
</evidence>
<dbReference type="OrthoDB" id="5240432at2759"/>
<dbReference type="EMBL" id="MPGH01000077">
    <property type="protein sequence ID" value="OLN89354.1"/>
    <property type="molecule type" value="Genomic_DNA"/>
</dbReference>
<keyword evidence="1 7" id="KW-0853">WD repeat</keyword>
<protein>
    <recommendedName>
        <fullName evidence="5">Mitochondrial division protein 1</fullName>
    </recommendedName>
</protein>
<keyword evidence="2" id="KW-0677">Repeat</keyword>
<evidence type="ECO:0000256" key="3">
    <source>
        <dbReference type="ARBA" id="ARBA00023054"/>
    </source>
</evidence>
<keyword evidence="9" id="KW-1185">Reference proteome</keyword>
<dbReference type="AlphaFoldDB" id="A0A1Q8RWZ8"/>
<dbReference type="Proteomes" id="UP000186583">
    <property type="component" value="Unassembled WGS sequence"/>
</dbReference>
<dbReference type="Gene3D" id="2.130.10.10">
    <property type="entry name" value="YVTN repeat-like/Quinoprotein amine dehydrogenase"/>
    <property type="match status" value="1"/>
</dbReference>
<evidence type="ECO:0000256" key="6">
    <source>
        <dbReference type="ARBA" id="ARBA00043913"/>
    </source>
</evidence>
<dbReference type="STRING" id="708187.A0A1Q8RWZ8"/>
<dbReference type="InterPro" id="IPR015943">
    <property type="entry name" value="WD40/YVTN_repeat-like_dom_sf"/>
</dbReference>
<dbReference type="PROSITE" id="PS50294">
    <property type="entry name" value="WD_REPEATS_REGION"/>
    <property type="match status" value="1"/>
</dbReference>
<feature type="repeat" description="WD" evidence="7">
    <location>
        <begin position="17"/>
        <end position="58"/>
    </location>
</feature>
<proteinExistence type="inferred from homology"/>
<gene>
    <name evidence="8" type="ORF">CCHL11_08978</name>
</gene>
<dbReference type="GO" id="GO:0005634">
    <property type="term" value="C:nucleus"/>
    <property type="evidence" value="ECO:0007669"/>
    <property type="project" value="TreeGrafter"/>
</dbReference>
<dbReference type="SUPFAM" id="SSF50978">
    <property type="entry name" value="WD40 repeat-like"/>
    <property type="match status" value="1"/>
</dbReference>
<comment type="similarity">
    <text evidence="4">Belongs to the WD repeat MDV1/CAF4 family.</text>
</comment>
<dbReference type="PROSITE" id="PS50082">
    <property type="entry name" value="WD_REPEATS_2"/>
    <property type="match status" value="1"/>
</dbReference>